<proteinExistence type="predicted"/>
<keyword evidence="2" id="KW-1185">Reference proteome</keyword>
<sequence length="31" mass="3095">MAAALPQVSVNAVYGQTSQGQAAAGIQGFCR</sequence>
<protein>
    <submittedName>
        <fullName evidence="1">Uncharacterized protein</fullName>
    </submittedName>
</protein>
<comment type="caution">
    <text evidence="1">The sequence shown here is derived from an EMBL/GenBank/DDBJ whole genome shotgun (WGS) entry which is preliminary data.</text>
</comment>
<dbReference type="EMBL" id="LVVM01000408">
    <property type="protein sequence ID" value="OJA20742.1"/>
    <property type="molecule type" value="Genomic_DNA"/>
</dbReference>
<name>A0A1J8QGB7_9AGAM</name>
<reference evidence="1 2" key="1">
    <citation type="submission" date="2016-03" db="EMBL/GenBank/DDBJ databases">
        <title>Comparative genomics of the ectomycorrhizal sister species Rhizopogon vinicolor and Rhizopogon vesiculosus (Basidiomycota: Boletales) reveals a divergence of the mating type B locus.</title>
        <authorList>
            <person name="Mujic A.B."/>
            <person name="Kuo A."/>
            <person name="Tritt A."/>
            <person name="Lipzen A."/>
            <person name="Chen C."/>
            <person name="Johnson J."/>
            <person name="Sharma A."/>
            <person name="Barry K."/>
            <person name="Grigoriev I.V."/>
            <person name="Spatafora J.W."/>
        </authorList>
    </citation>
    <scope>NUCLEOTIDE SEQUENCE [LARGE SCALE GENOMIC DNA]</scope>
    <source>
        <strain evidence="1 2">AM-OR11-056</strain>
    </source>
</reference>
<gene>
    <name evidence="1" type="ORF">AZE42_10540</name>
</gene>
<dbReference type="AlphaFoldDB" id="A0A1J8QGB7"/>
<evidence type="ECO:0000313" key="2">
    <source>
        <dbReference type="Proteomes" id="UP000183567"/>
    </source>
</evidence>
<organism evidence="1 2">
    <name type="scientific">Rhizopogon vesiculosus</name>
    <dbReference type="NCBI Taxonomy" id="180088"/>
    <lineage>
        <taxon>Eukaryota</taxon>
        <taxon>Fungi</taxon>
        <taxon>Dikarya</taxon>
        <taxon>Basidiomycota</taxon>
        <taxon>Agaricomycotina</taxon>
        <taxon>Agaricomycetes</taxon>
        <taxon>Agaricomycetidae</taxon>
        <taxon>Boletales</taxon>
        <taxon>Suillineae</taxon>
        <taxon>Rhizopogonaceae</taxon>
        <taxon>Rhizopogon</taxon>
    </lineage>
</organism>
<accession>A0A1J8QGB7</accession>
<dbReference type="Proteomes" id="UP000183567">
    <property type="component" value="Unassembled WGS sequence"/>
</dbReference>
<evidence type="ECO:0000313" key="1">
    <source>
        <dbReference type="EMBL" id="OJA20742.1"/>
    </source>
</evidence>